<feature type="domain" description="SnoaL-like" evidence="1">
    <location>
        <begin position="10"/>
        <end position="132"/>
    </location>
</feature>
<gene>
    <name evidence="2" type="ORF">QSV35_08280</name>
</gene>
<sequence length="176" mass="19488">MSDLAGAADEAADRAAIHRLVLEYCRAVDRGDTAGIRAVYSRDGVDHHTGFSGPADEYAAWVRERTAVFDGTMHLVGNHLVELYGDHALAETYGTAVHWGTPQDDPALNFTSGFRYIDHVRRDPEGWRIVERLAVREWTRVDAGRLVAPEGFGPRGSRDADDPLHVVRERVVRAIG</sequence>
<name>A0ABT7MXZ7_9MICO</name>
<dbReference type="EMBL" id="JASXSZ010000002">
    <property type="protein sequence ID" value="MDL9979330.1"/>
    <property type="molecule type" value="Genomic_DNA"/>
</dbReference>
<evidence type="ECO:0000313" key="3">
    <source>
        <dbReference type="Proteomes" id="UP001235064"/>
    </source>
</evidence>
<protein>
    <submittedName>
        <fullName evidence="2">Nuclear transport factor 2 family protein</fullName>
    </submittedName>
</protein>
<dbReference type="Gene3D" id="3.10.450.50">
    <property type="match status" value="1"/>
</dbReference>
<evidence type="ECO:0000313" key="2">
    <source>
        <dbReference type="EMBL" id="MDL9979330.1"/>
    </source>
</evidence>
<accession>A0ABT7MXZ7</accession>
<dbReference type="RefSeq" id="WP_286288197.1">
    <property type="nucleotide sequence ID" value="NZ_JASXSZ010000002.1"/>
</dbReference>
<keyword evidence="3" id="KW-1185">Reference proteome</keyword>
<dbReference type="InterPro" id="IPR037401">
    <property type="entry name" value="SnoaL-like"/>
</dbReference>
<dbReference type="Proteomes" id="UP001235064">
    <property type="component" value="Unassembled WGS sequence"/>
</dbReference>
<dbReference type="Pfam" id="PF13577">
    <property type="entry name" value="SnoaL_4"/>
    <property type="match status" value="1"/>
</dbReference>
<comment type="caution">
    <text evidence="2">The sequence shown here is derived from an EMBL/GenBank/DDBJ whole genome shotgun (WGS) entry which is preliminary data.</text>
</comment>
<dbReference type="SUPFAM" id="SSF54427">
    <property type="entry name" value="NTF2-like"/>
    <property type="match status" value="1"/>
</dbReference>
<organism evidence="2 3">
    <name type="scientific">Microbacterium candidum</name>
    <dbReference type="NCBI Taxonomy" id="3041922"/>
    <lineage>
        <taxon>Bacteria</taxon>
        <taxon>Bacillati</taxon>
        <taxon>Actinomycetota</taxon>
        <taxon>Actinomycetes</taxon>
        <taxon>Micrococcales</taxon>
        <taxon>Microbacteriaceae</taxon>
        <taxon>Microbacterium</taxon>
    </lineage>
</organism>
<dbReference type="InterPro" id="IPR032710">
    <property type="entry name" value="NTF2-like_dom_sf"/>
</dbReference>
<reference evidence="2 3" key="1">
    <citation type="submission" date="2023-06" db="EMBL/GenBank/DDBJ databases">
        <title>Microbacterium sp. nov., isolated from a waste landfill.</title>
        <authorList>
            <person name="Wen W."/>
        </authorList>
    </citation>
    <scope>NUCLEOTIDE SEQUENCE [LARGE SCALE GENOMIC DNA]</scope>
    <source>
        <strain evidence="2 3">ASV49</strain>
    </source>
</reference>
<proteinExistence type="predicted"/>
<evidence type="ECO:0000259" key="1">
    <source>
        <dbReference type="Pfam" id="PF13577"/>
    </source>
</evidence>